<dbReference type="Pfam" id="PF01546">
    <property type="entry name" value="Peptidase_M20"/>
    <property type="match status" value="1"/>
</dbReference>
<dbReference type="FunFam" id="3.40.630.10:FF:000027">
    <property type="entry name" value="N-fatty-acyl-amino acid synthase/hydrolase PM20D1"/>
    <property type="match status" value="1"/>
</dbReference>
<dbReference type="InterPro" id="IPR002933">
    <property type="entry name" value="Peptidase_M20"/>
</dbReference>
<protein>
    <submittedName>
        <fullName evidence="7">Putative M20/M25/M40 family peptidase</fullName>
    </submittedName>
</protein>
<dbReference type="Proteomes" id="UP000031599">
    <property type="component" value="Unassembled WGS sequence"/>
</dbReference>
<dbReference type="PANTHER" id="PTHR45962">
    <property type="entry name" value="N-FATTY-ACYL-AMINO ACID SYNTHASE/HYDROLASE PM20D1"/>
    <property type="match status" value="1"/>
</dbReference>
<evidence type="ECO:0000259" key="6">
    <source>
        <dbReference type="Pfam" id="PF07687"/>
    </source>
</evidence>
<dbReference type="GO" id="GO:0006520">
    <property type="term" value="P:amino acid metabolic process"/>
    <property type="evidence" value="ECO:0007669"/>
    <property type="project" value="TreeGrafter"/>
</dbReference>
<dbReference type="Gene3D" id="1.10.150.900">
    <property type="match status" value="1"/>
</dbReference>
<dbReference type="Gene3D" id="3.30.70.360">
    <property type="match status" value="1"/>
</dbReference>
<keyword evidence="4" id="KW-0378">Hydrolase</keyword>
<dbReference type="GO" id="GO:0046872">
    <property type="term" value="F:metal ion binding"/>
    <property type="evidence" value="ECO:0007669"/>
    <property type="project" value="UniProtKB-KW"/>
</dbReference>
<dbReference type="Gene3D" id="3.40.630.10">
    <property type="entry name" value="Zn peptidases"/>
    <property type="match status" value="1"/>
</dbReference>
<dbReference type="GO" id="GO:0043605">
    <property type="term" value="P:amide catabolic process"/>
    <property type="evidence" value="ECO:0007669"/>
    <property type="project" value="TreeGrafter"/>
</dbReference>
<accession>A0A0C2CUA2</accession>
<organism evidence="7 8">
    <name type="scientific">Enhygromyxa salina</name>
    <dbReference type="NCBI Taxonomy" id="215803"/>
    <lineage>
        <taxon>Bacteria</taxon>
        <taxon>Pseudomonadati</taxon>
        <taxon>Myxococcota</taxon>
        <taxon>Polyangia</taxon>
        <taxon>Nannocystales</taxon>
        <taxon>Nannocystaceae</taxon>
        <taxon>Enhygromyxa</taxon>
    </lineage>
</organism>
<dbReference type="AlphaFoldDB" id="A0A0C2CUA2"/>
<comment type="similarity">
    <text evidence="1">Belongs to the peptidase M20A family.</text>
</comment>
<dbReference type="GO" id="GO:0043604">
    <property type="term" value="P:amide biosynthetic process"/>
    <property type="evidence" value="ECO:0007669"/>
    <property type="project" value="TreeGrafter"/>
</dbReference>
<reference evidence="7 8" key="1">
    <citation type="submission" date="2014-12" db="EMBL/GenBank/DDBJ databases">
        <title>Genome assembly of Enhygromyxa salina DSM 15201.</title>
        <authorList>
            <person name="Sharma G."/>
            <person name="Subramanian S."/>
        </authorList>
    </citation>
    <scope>NUCLEOTIDE SEQUENCE [LARGE SCALE GENOMIC DNA]</scope>
    <source>
        <strain evidence="7 8">DSM 15201</strain>
    </source>
</reference>
<comment type="caution">
    <text evidence="7">The sequence shown here is derived from an EMBL/GenBank/DDBJ whole genome shotgun (WGS) entry which is preliminary data.</text>
</comment>
<dbReference type="GO" id="GO:0006508">
    <property type="term" value="P:proteolysis"/>
    <property type="evidence" value="ECO:0007669"/>
    <property type="project" value="UniProtKB-KW"/>
</dbReference>
<dbReference type="InterPro" id="IPR047177">
    <property type="entry name" value="Pept_M20A"/>
</dbReference>
<dbReference type="Pfam" id="PF07687">
    <property type="entry name" value="M20_dimer"/>
    <property type="match status" value="1"/>
</dbReference>
<dbReference type="GO" id="GO:0016811">
    <property type="term" value="F:hydrolase activity, acting on carbon-nitrogen (but not peptide) bonds, in linear amides"/>
    <property type="evidence" value="ECO:0007669"/>
    <property type="project" value="TreeGrafter"/>
</dbReference>
<sequence length="476" mass="50954">MLGVLGLLSVLLAIATVNMLATRSQQVQVDGFEPLRIDEVQAVDRLSEAIRIQTISPQDPASFDPAPFIAFHQLLERSFPLVHAQLEREIVSDYSLMYRWPGADPSAAPIILAAHMDVVPADDPSAWSHPPFAAEQAEGFMWGRGTMDDKGALMAILEATEAMLAAGITPPRTVYLCFGHDEELTGSGAAAMAKLLHARGVEAEFLLDEGTGITVGMFPAVEQPVALIGLSEKGSATIELLVELEGGHSSAPPDQTAIGILAAAVARVEAQQLPGSLDGPFRQTLDTLGPEMHGPLKLVATNLWLFAPVMTRALLASSTTASSVRTTTAVTVIEGGVKANVLPPRARALVNHRINAGDTVERVVAHVREAVDDPRVQVTLVVGNEVPRISDAQAPGFSTIARAVREVNPEVLVAPGLFVAATDARHYVGVAKQVYRLSAFFITKQDVPRYHGVDERLSLEHYAGMIQFYGRILQAS</sequence>
<keyword evidence="2" id="KW-0645">Protease</keyword>
<keyword evidence="3" id="KW-0479">Metal-binding</keyword>
<proteinExistence type="inferred from homology"/>
<keyword evidence="5" id="KW-0862">Zinc</keyword>
<evidence type="ECO:0000256" key="3">
    <source>
        <dbReference type="ARBA" id="ARBA00022723"/>
    </source>
</evidence>
<name>A0A0C2CUA2_9BACT</name>
<evidence type="ECO:0000256" key="4">
    <source>
        <dbReference type="ARBA" id="ARBA00022801"/>
    </source>
</evidence>
<gene>
    <name evidence="7" type="ORF">DB30_06442</name>
</gene>
<feature type="domain" description="Peptidase M20 dimerisation" evidence="6">
    <location>
        <begin position="231"/>
        <end position="374"/>
    </location>
</feature>
<dbReference type="PANTHER" id="PTHR45962:SF1">
    <property type="entry name" value="N-FATTY-ACYL-AMINO ACID SYNTHASE_HYDROLASE PM20D1"/>
    <property type="match status" value="1"/>
</dbReference>
<evidence type="ECO:0000256" key="5">
    <source>
        <dbReference type="ARBA" id="ARBA00022833"/>
    </source>
</evidence>
<dbReference type="InterPro" id="IPR011650">
    <property type="entry name" value="Peptidase_M20_dimer"/>
</dbReference>
<evidence type="ECO:0000313" key="8">
    <source>
        <dbReference type="Proteomes" id="UP000031599"/>
    </source>
</evidence>
<dbReference type="SUPFAM" id="SSF55031">
    <property type="entry name" value="Bacterial exopeptidase dimerisation domain"/>
    <property type="match status" value="1"/>
</dbReference>
<dbReference type="InterPro" id="IPR036264">
    <property type="entry name" value="Bact_exopeptidase_dim_dom"/>
</dbReference>
<evidence type="ECO:0000256" key="1">
    <source>
        <dbReference type="ARBA" id="ARBA00006247"/>
    </source>
</evidence>
<evidence type="ECO:0000313" key="7">
    <source>
        <dbReference type="EMBL" id="KIG14716.1"/>
    </source>
</evidence>
<evidence type="ECO:0000256" key="2">
    <source>
        <dbReference type="ARBA" id="ARBA00022670"/>
    </source>
</evidence>
<dbReference type="SUPFAM" id="SSF53187">
    <property type="entry name" value="Zn-dependent exopeptidases"/>
    <property type="match status" value="1"/>
</dbReference>
<dbReference type="GO" id="GO:0008233">
    <property type="term" value="F:peptidase activity"/>
    <property type="evidence" value="ECO:0007669"/>
    <property type="project" value="UniProtKB-KW"/>
</dbReference>
<dbReference type="EMBL" id="JMCC02000067">
    <property type="protein sequence ID" value="KIG14716.1"/>
    <property type="molecule type" value="Genomic_DNA"/>
</dbReference>